<dbReference type="GO" id="GO:0005886">
    <property type="term" value="C:plasma membrane"/>
    <property type="evidence" value="ECO:0007669"/>
    <property type="project" value="TreeGrafter"/>
</dbReference>
<proteinExistence type="predicted"/>
<reference evidence="3" key="1">
    <citation type="journal article" date="2013" name="Nature">
        <title>Pan genome of the phytoplankton Emiliania underpins its global distribution.</title>
        <authorList>
            <person name="Read B.A."/>
            <person name="Kegel J."/>
            <person name="Klute M.J."/>
            <person name="Kuo A."/>
            <person name="Lefebvre S.C."/>
            <person name="Maumus F."/>
            <person name="Mayer C."/>
            <person name="Miller J."/>
            <person name="Monier A."/>
            <person name="Salamov A."/>
            <person name="Young J."/>
            <person name="Aguilar M."/>
            <person name="Claverie J.M."/>
            <person name="Frickenhaus S."/>
            <person name="Gonzalez K."/>
            <person name="Herman E.K."/>
            <person name="Lin Y.C."/>
            <person name="Napier J."/>
            <person name="Ogata H."/>
            <person name="Sarno A.F."/>
            <person name="Shmutz J."/>
            <person name="Schroeder D."/>
            <person name="de Vargas C."/>
            <person name="Verret F."/>
            <person name="von Dassow P."/>
            <person name="Valentin K."/>
            <person name="Van de Peer Y."/>
            <person name="Wheeler G."/>
            <person name="Dacks J.B."/>
            <person name="Delwiche C.F."/>
            <person name="Dyhrman S.T."/>
            <person name="Glockner G."/>
            <person name="John U."/>
            <person name="Richards T."/>
            <person name="Worden A.Z."/>
            <person name="Zhang X."/>
            <person name="Grigoriev I.V."/>
            <person name="Allen A.E."/>
            <person name="Bidle K."/>
            <person name="Borodovsky M."/>
            <person name="Bowler C."/>
            <person name="Brownlee C."/>
            <person name="Cock J.M."/>
            <person name="Elias M."/>
            <person name="Gladyshev V.N."/>
            <person name="Groth M."/>
            <person name="Guda C."/>
            <person name="Hadaegh A."/>
            <person name="Iglesias-Rodriguez M.D."/>
            <person name="Jenkins J."/>
            <person name="Jones B.M."/>
            <person name="Lawson T."/>
            <person name="Leese F."/>
            <person name="Lindquist E."/>
            <person name="Lobanov A."/>
            <person name="Lomsadze A."/>
            <person name="Malik S.B."/>
            <person name="Marsh M.E."/>
            <person name="Mackinder L."/>
            <person name="Mock T."/>
            <person name="Mueller-Roeber B."/>
            <person name="Pagarete A."/>
            <person name="Parker M."/>
            <person name="Probert I."/>
            <person name="Quesneville H."/>
            <person name="Raines C."/>
            <person name="Rensing S.A."/>
            <person name="Riano-Pachon D.M."/>
            <person name="Richier S."/>
            <person name="Rokitta S."/>
            <person name="Shiraiwa Y."/>
            <person name="Soanes D.M."/>
            <person name="van der Giezen M."/>
            <person name="Wahlund T.M."/>
            <person name="Williams B."/>
            <person name="Wilson W."/>
            <person name="Wolfe G."/>
            <person name="Wurch L.L."/>
        </authorList>
    </citation>
    <scope>NUCLEOTIDE SEQUENCE</scope>
</reference>
<name>A0A0D3I3J0_EMIH1</name>
<feature type="region of interest" description="Disordered" evidence="1">
    <location>
        <begin position="1"/>
        <end position="24"/>
    </location>
</feature>
<dbReference type="GO" id="GO:0005789">
    <property type="term" value="C:endoplasmic reticulum membrane"/>
    <property type="evidence" value="ECO:0007669"/>
    <property type="project" value="TreeGrafter"/>
</dbReference>
<evidence type="ECO:0000256" key="1">
    <source>
        <dbReference type="SAM" id="MobiDB-lite"/>
    </source>
</evidence>
<dbReference type="GO" id="GO:0031902">
    <property type="term" value="C:late endosome membrane"/>
    <property type="evidence" value="ECO:0007669"/>
    <property type="project" value="TreeGrafter"/>
</dbReference>
<evidence type="ECO:0000313" key="3">
    <source>
        <dbReference type="Proteomes" id="UP000013827"/>
    </source>
</evidence>
<reference evidence="2" key="2">
    <citation type="submission" date="2024-10" db="UniProtKB">
        <authorList>
            <consortium name="EnsemblProtists"/>
        </authorList>
    </citation>
    <scope>IDENTIFICATION</scope>
</reference>
<dbReference type="Proteomes" id="UP000013827">
    <property type="component" value="Unassembled WGS sequence"/>
</dbReference>
<evidence type="ECO:0000313" key="2">
    <source>
        <dbReference type="EnsemblProtists" id="EOD05825"/>
    </source>
</evidence>
<sequence>MAAADLSSHQHHNRTRHAHTKRARMPREDVAMHNVVVDGEIDRSRVWRSNAAMHSAGNGTQWAESSSRSWLLREGRRCSSRQQKDCEDYDAIGHLFWRQVSGTVLELGGLDGQRSSKTAMFASLGHWRRIIVEGDPSWRASRRQYIASGIPDFAGVTAAVCAKPMAVHYLTKAGGPKEVQGIAEFMSERFVRHWYPELAPHVVWAPQGAGVGWDAAPWATIPHVPLNCLPLTTILQRLGVTHLNMLILDVEGAETEVLRAVDWDTITIDVLAVETTAGTRPPTDRKRVLHHMLNQTGGRYAVWEGHGRIRDRNTWFVRRGFAPNSNPSLAPTVRKLLRNAGNVTYEHERESDLAQFAAQGKEEMHNEATKRTSELAKKIDERRRRMRMRWPAYKAS</sequence>
<dbReference type="PaxDb" id="2903-EOD05825"/>
<accession>A0A0D3I3J0</accession>
<dbReference type="AlphaFoldDB" id="A0A0D3I3J0"/>
<dbReference type="GO" id="GO:0006888">
    <property type="term" value="P:endoplasmic reticulum to Golgi vesicle-mediated transport"/>
    <property type="evidence" value="ECO:0007669"/>
    <property type="project" value="TreeGrafter"/>
</dbReference>
<keyword evidence="3" id="KW-1185">Reference proteome</keyword>
<dbReference type="GO" id="GO:0016197">
    <property type="term" value="P:endosomal transport"/>
    <property type="evidence" value="ECO:0007669"/>
    <property type="project" value="TreeGrafter"/>
</dbReference>
<dbReference type="PANTHER" id="PTHR34009:SF2">
    <property type="entry name" value="PROTEIN STAR"/>
    <property type="match status" value="1"/>
</dbReference>
<dbReference type="InterPro" id="IPR053202">
    <property type="entry name" value="EGF_Rcpt_Signaling_Reg"/>
</dbReference>
<organism evidence="2 3">
    <name type="scientific">Emiliania huxleyi (strain CCMP1516)</name>
    <dbReference type="NCBI Taxonomy" id="280463"/>
    <lineage>
        <taxon>Eukaryota</taxon>
        <taxon>Haptista</taxon>
        <taxon>Haptophyta</taxon>
        <taxon>Prymnesiophyceae</taxon>
        <taxon>Isochrysidales</taxon>
        <taxon>Noelaerhabdaceae</taxon>
        <taxon>Emiliania</taxon>
    </lineage>
</organism>
<dbReference type="PANTHER" id="PTHR34009">
    <property type="entry name" value="PROTEIN STAR"/>
    <property type="match status" value="1"/>
</dbReference>
<dbReference type="STRING" id="2903.R1CU25"/>
<dbReference type="KEGG" id="ehx:EMIHUDRAFT_219950"/>
<dbReference type="EnsemblProtists" id="EOD05825">
    <property type="protein sequence ID" value="EOD05825"/>
    <property type="gene ID" value="EMIHUDRAFT_219950"/>
</dbReference>
<dbReference type="HOGENOM" id="CLU_697258_0_0_1"/>
<protein>
    <recommendedName>
        <fullName evidence="4">Methyltransferase FkbM domain-containing protein</fullName>
    </recommendedName>
</protein>
<evidence type="ECO:0008006" key="4">
    <source>
        <dbReference type="Google" id="ProtNLM"/>
    </source>
</evidence>
<feature type="compositionally biased region" description="Basic residues" evidence="1">
    <location>
        <begin position="9"/>
        <end position="24"/>
    </location>
</feature>
<dbReference type="GeneID" id="17251967"/>
<dbReference type="RefSeq" id="XP_005758254.1">
    <property type="nucleotide sequence ID" value="XM_005758197.1"/>
</dbReference>
<dbReference type="GO" id="GO:0005794">
    <property type="term" value="C:Golgi apparatus"/>
    <property type="evidence" value="ECO:0007669"/>
    <property type="project" value="TreeGrafter"/>
</dbReference>